<dbReference type="eggNOG" id="KOG1824">
    <property type="taxonomic scope" value="Eukaryota"/>
</dbReference>
<dbReference type="OrthoDB" id="6260732at2759"/>
<dbReference type="STRING" id="296587.C1E3A8"/>
<dbReference type="Pfam" id="PF08623">
    <property type="entry name" value="TIP120"/>
    <property type="match status" value="1"/>
</dbReference>
<feature type="domain" description="TATA-binding protein interacting (TIP20)" evidence="5">
    <location>
        <begin position="1076"/>
        <end position="1251"/>
    </location>
</feature>
<feature type="region of interest" description="Disordered" evidence="4">
    <location>
        <begin position="327"/>
        <end position="371"/>
    </location>
</feature>
<dbReference type="InterPro" id="IPR039852">
    <property type="entry name" value="CAND1/CAND2"/>
</dbReference>
<evidence type="ECO:0000313" key="6">
    <source>
        <dbReference type="EMBL" id="ACO62522.1"/>
    </source>
</evidence>
<dbReference type="AlphaFoldDB" id="C1E3A8"/>
<evidence type="ECO:0000256" key="2">
    <source>
        <dbReference type="ARBA" id="ARBA00022737"/>
    </source>
</evidence>
<protein>
    <recommendedName>
        <fullName evidence="5">TATA-binding protein interacting (TIP20) domain-containing protein</fullName>
    </recommendedName>
</protein>
<keyword evidence="2" id="KW-0677">Repeat</keyword>
<dbReference type="SUPFAM" id="SSF48371">
    <property type="entry name" value="ARM repeat"/>
    <property type="match status" value="1"/>
</dbReference>
<gene>
    <name evidence="6" type="ORF">MICPUN_57616</name>
</gene>
<dbReference type="GO" id="GO:0010265">
    <property type="term" value="P:SCF complex assembly"/>
    <property type="evidence" value="ECO:0007669"/>
    <property type="project" value="InterPro"/>
</dbReference>
<evidence type="ECO:0000313" key="7">
    <source>
        <dbReference type="Proteomes" id="UP000002009"/>
    </source>
</evidence>
<proteinExistence type="inferred from homology"/>
<dbReference type="EMBL" id="CP001325">
    <property type="protein sequence ID" value="ACO62522.1"/>
    <property type="molecule type" value="Genomic_DNA"/>
</dbReference>
<dbReference type="Proteomes" id="UP000002009">
    <property type="component" value="Chromosome 4"/>
</dbReference>
<dbReference type="InterPro" id="IPR016024">
    <property type="entry name" value="ARM-type_fold"/>
</dbReference>
<dbReference type="RefSeq" id="XP_002501264.1">
    <property type="nucleotide sequence ID" value="XM_002501218.1"/>
</dbReference>
<dbReference type="InterPro" id="IPR013932">
    <property type="entry name" value="TATA-bd_TIP120"/>
</dbReference>
<name>C1E3A8_MICCC</name>
<evidence type="ECO:0000256" key="4">
    <source>
        <dbReference type="SAM" id="MobiDB-lite"/>
    </source>
</evidence>
<organism evidence="6 7">
    <name type="scientific">Micromonas commoda (strain RCC299 / NOUM17 / CCMP2709)</name>
    <name type="common">Picoplanktonic green alga</name>
    <dbReference type="NCBI Taxonomy" id="296587"/>
    <lineage>
        <taxon>Eukaryota</taxon>
        <taxon>Viridiplantae</taxon>
        <taxon>Chlorophyta</taxon>
        <taxon>Mamiellophyceae</taxon>
        <taxon>Mamiellales</taxon>
        <taxon>Mamiellaceae</taxon>
        <taxon>Micromonas</taxon>
    </lineage>
</organism>
<keyword evidence="3" id="KW-0833">Ubl conjugation pathway</keyword>
<dbReference type="Pfam" id="PF25782">
    <property type="entry name" value="TPR_CAND1"/>
    <property type="match status" value="1"/>
</dbReference>
<accession>C1E3A8</accession>
<evidence type="ECO:0000256" key="3">
    <source>
        <dbReference type="ARBA" id="ARBA00022786"/>
    </source>
</evidence>
<dbReference type="PANTHER" id="PTHR12696">
    <property type="entry name" value="TIP120"/>
    <property type="match status" value="1"/>
</dbReference>
<evidence type="ECO:0000259" key="5">
    <source>
        <dbReference type="Pfam" id="PF08623"/>
    </source>
</evidence>
<keyword evidence="7" id="KW-1185">Reference proteome</keyword>
<feature type="compositionally biased region" description="Acidic residues" evidence="4">
    <location>
        <begin position="327"/>
        <end position="370"/>
    </location>
</feature>
<dbReference type="InterPro" id="IPR011989">
    <property type="entry name" value="ARM-like"/>
</dbReference>
<dbReference type="GeneID" id="8242929"/>
<dbReference type="Gene3D" id="1.25.10.10">
    <property type="entry name" value="Leucine-rich Repeat Variant"/>
    <property type="match status" value="1"/>
</dbReference>
<dbReference type="InParanoid" id="C1E3A8"/>
<evidence type="ECO:0000256" key="1">
    <source>
        <dbReference type="ARBA" id="ARBA00007657"/>
    </source>
</evidence>
<comment type="similarity">
    <text evidence="1">Belongs to the CAND family.</text>
</comment>
<sequence length="1275" mass="131235">MSGSAALGAILEKISSHDKDYRYMGTSDLLAELSKDSFRATPEVERKVTEVVLKQLDDQSADVSSLAVKCIPPLVKGASEKTTETVIDALCAKLAMTAKSDAQRRDAGVIGLKSLVAELGDSHPASGAVVASLAPKLVAFFAGKSTDEPDAAVVGDVLDILRAAATSHGRAMAPHHAATRDALLAYLKSDGRVAKKRAAQCLAALAASFTDAAAAATVDDVLGELSACTASAGSRGGAGDERALWAWLLGALARCANAGLEFSKKIAGATPAVAELCERARGEEEEPTREACLQALEAFAARCPGECAVHLARVQCLASDLTSYDPNCDDDDDDDDDLGDSAADAGDDAADEDMDDDEYGDEEYSDDEDDSSWKIRRAAVKTVAAVARASPATLEQNFAKIASKMLGRLRREREESVKLDVFEALEDIVRTCAGHGESLEAAARACAPRIARAATARLLDRTSGAKVKTAALRLTRETAAALPGSLESSLQTLVTALATVLAPNGGPAAGGSALKVEALALAGLVFSTRGGQPTDPAFVDSLAPHIFAAAGDKYYKVAAEALRACRALVPVVERDARWHAAALAEAALSRVGATDQDQEVKDAAISCAGTCAARLGDVMGADLKRCIGLLLDRLKNEITRLAAVKAIGAVAKSELRLDMGDYAATAATALAGFLRKTNRPLRLACLAALEALVSKHSGSLSDAEVTVAVVEAAELVTDGDLAIAGSALSVLESVLESTAFPNAAAAVCEKALPAALTLVRSALMQSHALHALTSFFAALVAANLPAVKADDLLARLMDGGSGSDGAGGSETMKAEGEAAAVAGRTAAVCVAAVCAGVNDAKHTSATAAALVKQLGDPASLAEKDLLALFCLGELGKAADLSNVAGIEAALLGALDAPGEELKSAASVALGGVATGGRGKFLPMILSHVANESHKHQYSLFLSLREVIRNGGVDQAAEDASRTLEILFANAGSEEEGVRNVVAECLGLLAVGDASSLAPALAEKVSSGDARTRATSVLAMKYAALALKADDSSNAVAVFAQVLPKFVGSIPLRDEDRDVRRAAVQTLSAAAHAAPALARPILADALPAVFEQTVIDESGVRVVDLGPFKHTVDDGLELRKAAFECCDTLLDACLPADSLANAGESISGCASGYVAALVTGLGDHYDVKMVSHALLAKLATRPGASAVLLQRLKELVDPMGKTLTAKLKSDAVKQEIDRNEDLVRSCLRAVDACEAHLAGASNDPAFAEFIAKTVNGERTAAKYAAIKAEAKAADKN</sequence>
<dbReference type="KEGG" id="mis:MICPUN_57616"/>
<reference evidence="6 7" key="1">
    <citation type="journal article" date="2009" name="Science">
        <title>Green evolution and dynamic adaptations revealed by genomes of the marine picoeukaryotes Micromonas.</title>
        <authorList>
            <person name="Worden A.Z."/>
            <person name="Lee J.H."/>
            <person name="Mock T."/>
            <person name="Rouze P."/>
            <person name="Simmons M.P."/>
            <person name="Aerts A.L."/>
            <person name="Allen A.E."/>
            <person name="Cuvelier M.L."/>
            <person name="Derelle E."/>
            <person name="Everett M.V."/>
            <person name="Foulon E."/>
            <person name="Grimwood J."/>
            <person name="Gundlach H."/>
            <person name="Henrissat B."/>
            <person name="Napoli C."/>
            <person name="McDonald S.M."/>
            <person name="Parker M.S."/>
            <person name="Rombauts S."/>
            <person name="Salamov A."/>
            <person name="Von Dassow P."/>
            <person name="Badger J.H."/>
            <person name="Coutinho P.M."/>
            <person name="Demir E."/>
            <person name="Dubchak I."/>
            <person name="Gentemann C."/>
            <person name="Eikrem W."/>
            <person name="Gready J.E."/>
            <person name="John U."/>
            <person name="Lanier W."/>
            <person name="Lindquist E.A."/>
            <person name="Lucas S."/>
            <person name="Mayer K.F."/>
            <person name="Moreau H."/>
            <person name="Not F."/>
            <person name="Otillar R."/>
            <person name="Panaud O."/>
            <person name="Pangilinan J."/>
            <person name="Paulsen I."/>
            <person name="Piegu B."/>
            <person name="Poliakov A."/>
            <person name="Robbens S."/>
            <person name="Schmutz J."/>
            <person name="Toulza E."/>
            <person name="Wyss T."/>
            <person name="Zelensky A."/>
            <person name="Zhou K."/>
            <person name="Armbrust E.V."/>
            <person name="Bhattacharya D."/>
            <person name="Goodenough U.W."/>
            <person name="Van de Peer Y."/>
            <person name="Grigoriev I.V."/>
        </authorList>
    </citation>
    <scope>NUCLEOTIDE SEQUENCE [LARGE SCALE GENOMIC DNA]</scope>
    <source>
        <strain evidence="7">RCC299 / NOUM17</strain>
    </source>
</reference>
<dbReference type="FunCoup" id="C1E3A8">
    <property type="interactions" value="1946"/>
</dbReference>
<dbReference type="OMA" id="AYIPHFQ"/>